<reference evidence="5 6" key="1">
    <citation type="journal article" date="2005" name="Nature">
        <title>Genome sequence, comparative analysis and haplotype structure of the domestic dog.</title>
        <authorList>
            <consortium name="Broad Sequencing Platform"/>
            <person name="Lindblad-Toh K."/>
            <person name="Wade C.M."/>
            <person name="Mikkelsen T.S."/>
            <person name="Karlsson E.K."/>
            <person name="Jaffe D.B."/>
            <person name="Kamal M."/>
            <person name="Clamp M."/>
            <person name="Chang J.L."/>
            <person name="Kulbokas E.J. III"/>
            <person name="Zody M.C."/>
            <person name="Mauceli E."/>
            <person name="Xie X."/>
            <person name="Breen M."/>
            <person name="Wayne R.K."/>
            <person name="Ostrander E.A."/>
            <person name="Ponting C.P."/>
            <person name="Galibert F."/>
            <person name="Smith D.R."/>
            <person name="DeJong P.J."/>
            <person name="Kirkness E."/>
            <person name="Alvarez P."/>
            <person name="Biagi T."/>
            <person name="Brockman W."/>
            <person name="Butler J."/>
            <person name="Chin C.W."/>
            <person name="Cook A."/>
            <person name="Cuff J."/>
            <person name="Daly M.J."/>
            <person name="DeCaprio D."/>
            <person name="Gnerre S."/>
            <person name="Grabherr M."/>
            <person name="Kellis M."/>
            <person name="Kleber M."/>
            <person name="Bardeleben C."/>
            <person name="Goodstadt L."/>
            <person name="Heger A."/>
            <person name="Hitte C."/>
            <person name="Kim L."/>
            <person name="Koepfli K.P."/>
            <person name="Parker H.G."/>
            <person name="Pollinger J.P."/>
            <person name="Searle S.M."/>
            <person name="Sutter N.B."/>
            <person name="Thomas R."/>
            <person name="Webber C."/>
            <person name="Baldwin J."/>
            <person name="Abebe A."/>
            <person name="Abouelleil A."/>
            <person name="Aftuck L."/>
            <person name="Ait-Zahra M."/>
            <person name="Aldredge T."/>
            <person name="Allen N."/>
            <person name="An P."/>
            <person name="Anderson S."/>
            <person name="Antoine C."/>
            <person name="Arachchi H."/>
            <person name="Aslam A."/>
            <person name="Ayotte L."/>
            <person name="Bachantsang P."/>
            <person name="Barry A."/>
            <person name="Bayul T."/>
            <person name="Benamara M."/>
            <person name="Berlin A."/>
            <person name="Bessette D."/>
            <person name="Blitshteyn B."/>
            <person name="Bloom T."/>
            <person name="Blye J."/>
            <person name="Boguslavskiy L."/>
            <person name="Bonnet C."/>
            <person name="Boukhgalter B."/>
            <person name="Brown A."/>
            <person name="Cahill P."/>
            <person name="Calixte N."/>
            <person name="Camarata J."/>
            <person name="Cheshatsang Y."/>
            <person name="Chu J."/>
            <person name="Citroen M."/>
            <person name="Collymore A."/>
            <person name="Cooke P."/>
            <person name="Dawoe T."/>
            <person name="Daza R."/>
            <person name="Decktor K."/>
            <person name="DeGray S."/>
            <person name="Dhargay N."/>
            <person name="Dooley K."/>
            <person name="Dooley K."/>
            <person name="Dorje P."/>
            <person name="Dorjee K."/>
            <person name="Dorris L."/>
            <person name="Duffey N."/>
            <person name="Dupes A."/>
            <person name="Egbiremolen O."/>
            <person name="Elong R."/>
            <person name="Falk J."/>
            <person name="Farina A."/>
            <person name="Faro S."/>
            <person name="Ferguson D."/>
            <person name="Ferreira P."/>
            <person name="Fisher S."/>
            <person name="FitzGerald M."/>
            <person name="Foley K."/>
            <person name="Foley C."/>
            <person name="Franke A."/>
            <person name="Friedrich D."/>
            <person name="Gage D."/>
            <person name="Garber M."/>
            <person name="Gearin G."/>
            <person name="Giannoukos G."/>
            <person name="Goode T."/>
            <person name="Goyette A."/>
            <person name="Graham J."/>
            <person name="Grandbois E."/>
            <person name="Gyaltsen K."/>
            <person name="Hafez N."/>
            <person name="Hagopian D."/>
            <person name="Hagos B."/>
            <person name="Hall J."/>
            <person name="Healy C."/>
            <person name="Hegarty R."/>
            <person name="Honan T."/>
            <person name="Horn A."/>
            <person name="Houde N."/>
            <person name="Hughes L."/>
            <person name="Hunnicutt L."/>
            <person name="Husby M."/>
            <person name="Jester B."/>
            <person name="Jones C."/>
            <person name="Kamat A."/>
            <person name="Kanga B."/>
            <person name="Kells C."/>
            <person name="Khazanovich D."/>
            <person name="Kieu A.C."/>
            <person name="Kisner P."/>
            <person name="Kumar M."/>
            <person name="Lance K."/>
            <person name="Landers T."/>
            <person name="Lara M."/>
            <person name="Lee W."/>
            <person name="Leger J.P."/>
            <person name="Lennon N."/>
            <person name="Leuper L."/>
            <person name="LeVine S."/>
            <person name="Liu J."/>
            <person name="Liu X."/>
            <person name="Lokyitsang Y."/>
            <person name="Lokyitsang T."/>
            <person name="Lui A."/>
            <person name="Macdonald J."/>
            <person name="Major J."/>
            <person name="Marabella R."/>
            <person name="Maru K."/>
            <person name="Matthews C."/>
            <person name="McDonough S."/>
            <person name="Mehta T."/>
            <person name="Meldrim J."/>
            <person name="Melnikov A."/>
            <person name="Meneus L."/>
            <person name="Mihalev A."/>
            <person name="Mihova T."/>
            <person name="Miller K."/>
            <person name="Mittelman R."/>
            <person name="Mlenga V."/>
            <person name="Mulrain L."/>
            <person name="Munson G."/>
            <person name="Navidi A."/>
            <person name="Naylor J."/>
            <person name="Nguyen T."/>
            <person name="Nguyen N."/>
            <person name="Nguyen C."/>
            <person name="Nguyen T."/>
            <person name="Nicol R."/>
            <person name="Norbu N."/>
            <person name="Norbu C."/>
            <person name="Novod N."/>
            <person name="Nyima T."/>
            <person name="Olandt P."/>
            <person name="O'Neill B."/>
            <person name="O'Neill K."/>
            <person name="Osman S."/>
            <person name="Oyono L."/>
            <person name="Patti C."/>
            <person name="Perrin D."/>
            <person name="Phunkhang P."/>
            <person name="Pierre F."/>
            <person name="Priest M."/>
            <person name="Rachupka A."/>
            <person name="Raghuraman S."/>
            <person name="Rameau R."/>
            <person name="Ray V."/>
            <person name="Raymond C."/>
            <person name="Rege F."/>
            <person name="Rise C."/>
            <person name="Rogers J."/>
            <person name="Rogov P."/>
            <person name="Sahalie J."/>
            <person name="Settipalli S."/>
            <person name="Sharpe T."/>
            <person name="Shea T."/>
            <person name="Sheehan M."/>
            <person name="Sherpa N."/>
            <person name="Shi J."/>
            <person name="Shih D."/>
            <person name="Sloan J."/>
            <person name="Smith C."/>
            <person name="Sparrow T."/>
            <person name="Stalker J."/>
            <person name="Stange-Thomann N."/>
            <person name="Stavropoulos S."/>
            <person name="Stone C."/>
            <person name="Stone S."/>
            <person name="Sykes S."/>
            <person name="Tchuinga P."/>
            <person name="Tenzing P."/>
            <person name="Tesfaye S."/>
            <person name="Thoulutsang D."/>
            <person name="Thoulutsang Y."/>
            <person name="Topham K."/>
            <person name="Topping I."/>
            <person name="Tsamla T."/>
            <person name="Vassiliev H."/>
            <person name="Venkataraman V."/>
            <person name="Vo A."/>
            <person name="Wangchuk T."/>
            <person name="Wangdi T."/>
            <person name="Weiand M."/>
            <person name="Wilkinson J."/>
            <person name="Wilson A."/>
            <person name="Yadav S."/>
            <person name="Yang S."/>
            <person name="Yang X."/>
            <person name="Young G."/>
            <person name="Yu Q."/>
            <person name="Zainoun J."/>
            <person name="Zembek L."/>
            <person name="Zimmer A."/>
            <person name="Lander E.S."/>
        </authorList>
    </citation>
    <scope>NUCLEOTIDE SEQUENCE [LARGE SCALE GENOMIC DNA]</scope>
    <source>
        <strain evidence="5">Boxer</strain>
    </source>
</reference>
<gene>
    <name evidence="5" type="primary">ASTN2</name>
</gene>
<dbReference type="InterPro" id="IPR036116">
    <property type="entry name" value="FN3_sf"/>
</dbReference>
<dbReference type="InterPro" id="IPR040510">
    <property type="entry name" value="ASTN_2_hairpin"/>
</dbReference>
<dbReference type="Pfam" id="PF19441">
    <property type="entry name" value="ASTN_1_2_N"/>
    <property type="match status" value="1"/>
</dbReference>
<feature type="transmembrane region" description="Helical" evidence="2">
    <location>
        <begin position="439"/>
        <end position="458"/>
    </location>
</feature>
<evidence type="ECO:0000313" key="6">
    <source>
        <dbReference type="Proteomes" id="UP000002254"/>
    </source>
</evidence>
<dbReference type="Pfam" id="PF18577">
    <property type="entry name" value="ASTN_2_hairpin"/>
    <property type="match status" value="1"/>
</dbReference>
<keyword evidence="3" id="KW-0732">Signal</keyword>
<feature type="region of interest" description="Disordered" evidence="1">
    <location>
        <begin position="1"/>
        <end position="28"/>
    </location>
</feature>
<dbReference type="GO" id="GO:0001764">
    <property type="term" value="P:neuron migration"/>
    <property type="evidence" value="ECO:0007669"/>
    <property type="project" value="InterPro"/>
</dbReference>
<evidence type="ECO:0000259" key="4">
    <source>
        <dbReference type="SMART" id="SM00457"/>
    </source>
</evidence>
<feature type="compositionally biased region" description="Basic residues" evidence="1">
    <location>
        <begin position="386"/>
        <end position="396"/>
    </location>
</feature>
<sequence>MAAGARRCSGLGSGSGPRGRPRLGFPPPPPPPLLLLLLLLPPPAAAAAAAPREPDSPCRLKTVTVSALPALRDGDLGWSGGRAGAGSGAGAGAGSGSGAGAAAAAAAAAAASSGSAGPAGAAADSRLLLFVRSELPGRVAVQDDLDNTELPFFTLEMSGTAADISLVHWRQQWLENGTLYFHVSMSSAGQLARATAPTLQEPSEIVEEQLHILHISVMGGLIALLLLLLVFTVALYAQRRWQKRRRVPQKSASTEATHEIHYIPSVLLGPQARESFRASRLQAHNSVIGVPIRETPILDDYDYEDDEDLPRRTNHVSREDEFGSQVTHTLDSLGRPGEEKGDFEKKAAAEATQETVESLMQKFKESFRANTPIEIGQLQPAPRRASAGRRKRRSKSRGGISFGRTKGTSGSEADDETQLTFYTEQYRSRRRSKGLLKSPVNKTALTLIAVSSCILAMVCGTQMSCPLTVKVTLHVPEHFIADGSSFVVSEGSYLDVSDWLNPAKLSLYYQINATSPWVRDLCGQRTTDACEQLCDPETGECSCHEGYAPDPVHRHLCVRSDWGQSEGPWPYTTLERGYDLVTGEQAPEKILRSTFSLGQGLWLPVSKSFVVPPVELSINPLASCKTDVLVTEDPADVSCVEEYKLAPDGKSCLMLSDVCEGPKCLKPDSKFNDTLFGEMLHGYNNRTQHVNQGQVFQMTFRENNFIKDFPQLADGLLVIPLPVEEQCRGVLSEPLPDLQLLTGDVRYDEAMGYPMVQQWRVRSNLYRVKLSTITLSAGFTNVLKILTRESSRDELLSFIQHYGSHYVAEALYGSELTCLIHFPSKKVQQQLWLQYQKETTELGSKKELKSMPFITYLSGLLTAQMLSDDQLISGVEIRCEEKGRCPSTCHLCRRPGKEQLSPTPVLLEINRVVPLYTLIQDNGTKEAFKSALMSSYWCSGKGDVIDDWCRCDLSAFDASGLPNCSPLPQPVLRLSPTVEPSSTVVSLEWVDVQPAIGTKVSDYILQHKKVDEYTDTDLYTGEFLSFADDLLSGLGTSCVAAGRSHGEVPEVSIYSVIFKCLEPDGLYKFTLYAVDTRGRHSELSTVTLRTACPLVDDNKAEEIADKIYNLYNGYTSGKEQQTAYNTLMEVSASMLFRVQHHYNSHYEKFGDFVWRSEDELGPRKAHLILRRLERVSSHCSSLLRSAYIQSRVDTVPYLFCRSEEVRPAGMVWYSILKDTKITCEEKMVSMARNTYGESKGR</sequence>
<dbReference type="InterPro" id="IPR003961">
    <property type="entry name" value="FN3_dom"/>
</dbReference>
<organism evidence="5 6">
    <name type="scientific">Canis lupus familiaris</name>
    <name type="common">Dog</name>
    <name type="synonym">Canis familiaris</name>
    <dbReference type="NCBI Taxonomy" id="9615"/>
    <lineage>
        <taxon>Eukaryota</taxon>
        <taxon>Metazoa</taxon>
        <taxon>Chordata</taxon>
        <taxon>Craniata</taxon>
        <taxon>Vertebrata</taxon>
        <taxon>Euteleostomi</taxon>
        <taxon>Mammalia</taxon>
        <taxon>Eutheria</taxon>
        <taxon>Laurasiatheria</taxon>
        <taxon>Carnivora</taxon>
        <taxon>Caniformia</taxon>
        <taxon>Canidae</taxon>
        <taxon>Canis</taxon>
    </lineage>
</organism>
<feature type="transmembrane region" description="Helical" evidence="2">
    <location>
        <begin position="212"/>
        <end position="237"/>
    </location>
</feature>
<name>A0A8P0T3U7_CANLF</name>
<feature type="compositionally biased region" description="Low complexity" evidence="1">
    <location>
        <begin position="1"/>
        <end position="10"/>
    </location>
</feature>
<dbReference type="Pfam" id="PF19743">
    <property type="entry name" value="ASTN1_2_fn3"/>
    <property type="match status" value="1"/>
</dbReference>
<feature type="signal peptide" evidence="3">
    <location>
        <begin position="1"/>
        <end position="46"/>
    </location>
</feature>
<dbReference type="Pfam" id="PF01823">
    <property type="entry name" value="MACPF"/>
    <property type="match status" value="1"/>
</dbReference>
<protein>
    <submittedName>
        <fullName evidence="5">Astrotactin 2</fullName>
    </submittedName>
</protein>
<keyword evidence="2" id="KW-1133">Transmembrane helix</keyword>
<evidence type="ECO:0000256" key="1">
    <source>
        <dbReference type="SAM" id="MobiDB-lite"/>
    </source>
</evidence>
<dbReference type="PANTHER" id="PTHR16592:SF2">
    <property type="entry name" value="ASTROTACTIN-2"/>
    <property type="match status" value="1"/>
</dbReference>
<dbReference type="CDD" id="cd00063">
    <property type="entry name" value="FN3"/>
    <property type="match status" value="1"/>
</dbReference>
<feature type="compositionally biased region" description="Basic and acidic residues" evidence="1">
    <location>
        <begin position="336"/>
        <end position="348"/>
    </location>
</feature>
<dbReference type="Ensembl" id="ENSCAFT00000065908.2">
    <property type="protein sequence ID" value="ENSCAFP00000051333.2"/>
    <property type="gene ID" value="ENSCAFG00000003504.6"/>
</dbReference>
<dbReference type="InterPro" id="IPR040685">
    <property type="entry name" value="Annexin-like"/>
</dbReference>
<dbReference type="AlphaFoldDB" id="A0A8P0T3U7"/>
<dbReference type="PANTHER" id="PTHR16592">
    <property type="entry name" value="ASTROTACTIN-1-LIKE"/>
    <property type="match status" value="1"/>
</dbReference>
<dbReference type="Proteomes" id="UP000002254">
    <property type="component" value="Chromosome 11"/>
</dbReference>
<keyword evidence="2" id="KW-0472">Membrane</keyword>
<dbReference type="InterPro" id="IPR026995">
    <property type="entry name" value="Astrotactin"/>
</dbReference>
<dbReference type="OrthoDB" id="9934301at2759"/>
<feature type="region of interest" description="Disordered" evidence="1">
    <location>
        <begin position="305"/>
        <end position="352"/>
    </location>
</feature>
<accession>A0A8P0T3U7</accession>
<proteinExistence type="predicted"/>
<feature type="chain" id="PRO_5035756221" evidence="3">
    <location>
        <begin position="47"/>
        <end position="1241"/>
    </location>
</feature>
<dbReference type="Pfam" id="PF18411">
    <property type="entry name" value="Annexin_2"/>
    <property type="match status" value="1"/>
</dbReference>
<evidence type="ECO:0000313" key="5">
    <source>
        <dbReference type="Ensembl" id="ENSCAFP00000051333.2"/>
    </source>
</evidence>
<dbReference type="InterPro" id="IPR045574">
    <property type="entry name" value="ASTN1_2_Fn3"/>
</dbReference>
<keyword evidence="2" id="KW-0812">Transmembrane</keyword>
<dbReference type="InterPro" id="IPR045575">
    <property type="entry name" value="ASTN_1_2_N"/>
</dbReference>
<dbReference type="SUPFAM" id="SSF49265">
    <property type="entry name" value="Fibronectin type III"/>
    <property type="match status" value="1"/>
</dbReference>
<evidence type="ECO:0000256" key="3">
    <source>
        <dbReference type="SAM" id="SignalP"/>
    </source>
</evidence>
<feature type="region of interest" description="Disordered" evidence="1">
    <location>
        <begin position="370"/>
        <end position="416"/>
    </location>
</feature>
<dbReference type="SMART" id="SM00457">
    <property type="entry name" value="MACPF"/>
    <property type="match status" value="1"/>
</dbReference>
<reference evidence="5" key="2">
    <citation type="submission" date="2025-08" db="UniProtKB">
        <authorList>
            <consortium name="Ensembl"/>
        </authorList>
    </citation>
    <scope>IDENTIFICATION</scope>
</reference>
<dbReference type="InterPro" id="IPR020864">
    <property type="entry name" value="MACPF"/>
</dbReference>
<evidence type="ECO:0000256" key="2">
    <source>
        <dbReference type="SAM" id="Phobius"/>
    </source>
</evidence>
<feature type="domain" description="MACPF" evidence="4">
    <location>
        <begin position="753"/>
        <end position="937"/>
    </location>
</feature>